<proteinExistence type="predicted"/>
<dbReference type="PROSITE" id="PS50158">
    <property type="entry name" value="ZF_CCHC"/>
    <property type="match status" value="1"/>
</dbReference>
<dbReference type="InterPro" id="IPR001878">
    <property type="entry name" value="Znf_CCHC"/>
</dbReference>
<dbReference type="Proteomes" id="UP000436088">
    <property type="component" value="Unassembled WGS sequence"/>
</dbReference>
<reference evidence="3" key="1">
    <citation type="submission" date="2019-09" db="EMBL/GenBank/DDBJ databases">
        <title>Draft genome information of white flower Hibiscus syriacus.</title>
        <authorList>
            <person name="Kim Y.-M."/>
        </authorList>
    </citation>
    <scope>NUCLEOTIDE SEQUENCE [LARGE SCALE GENOMIC DNA]</scope>
    <source>
        <strain evidence="3">YM2019G1</strain>
    </source>
</reference>
<evidence type="ECO:0000259" key="2">
    <source>
        <dbReference type="PROSITE" id="PS50158"/>
    </source>
</evidence>
<dbReference type="InterPro" id="IPR026960">
    <property type="entry name" value="RVT-Znf"/>
</dbReference>
<sequence>MSGGAPTIWGRLFAAGIDQELEFFPPAVVEGSRVVKPPKEVFEEGILDWKHALVGQFIGSAPSFSFIQKIVTLLWSKASPIKRGLSYIASVVGKPLHMDSVTAARERLKYARVCVEVLVGSSIHDNIDVVLSDGSVARIRVSIYWMQSSCAHCGRFGHTVRFCPRGMGKGSSSEAIDGTSSSKKHNVHATIQNDLNKVDDATAGNNSAAISVSDGNYLANNSADMVDMVKHAEHQPPVKRGRGRHTKKGRVTSGSKNKFEILSAIDPDNLLEISAADSEKKNREIVPSNLYLTKVLLLRVVRGGTGFCITTVYGSNDSSIRKQLLTQLNSMEAFVGSRAWLIGSDFNAILKADESYAKVNSSTLADISEFQSCVEGLGLFDHPYTASDVEFQALGDSDHCPSLIWLYKEIPTDMPKPFKFFKFWAMYLDFMAIVRESWQTPVNVNLMKSLYLKLKRLKRCLEDLNRNCYNDISGQVRDKMEKLKSLQLANLDTSTAGRNIHAEVETERELKALEEDEMLFYKQKAKVDWIKDGDQGVADPEVKGNNVSTIKELLGYSLSRDTADTLCKDISDVEIKEKGFDSLNCEFVDVILHALGLPDKFISWLWTCFANPRYFITFNGSLVGYFKGARGVRQGDPLSPYNLVLAMNVLSNLLNVATLKGVFGYHPKCKRIGLTHLCFANDLLIFCKGSIDSVMGGLNVPGGLGLQDVGSWNKSCIVQLIRKLLANEGSLWVAWMHSYVIRNVDFWQMEIPTNASWNFKHLLETRHDVAHLFSGQVCDLNTRQVWDDLRATAPKVSWHHLVWFHGRIPKFNIIAWMTMLNRQPTRVRLVQMGLTIETDKCLLYGIVAETRDHLFFECIFAKELWGSILELCGIYRGVSSWDGELAWATRLFKGKSLIVKVLKLAWTGH</sequence>
<evidence type="ECO:0000256" key="1">
    <source>
        <dbReference type="PROSITE-ProRule" id="PRU00047"/>
    </source>
</evidence>
<dbReference type="Pfam" id="PF00078">
    <property type="entry name" value="RVT_1"/>
    <property type="match status" value="1"/>
</dbReference>
<accession>A0A6A3CMK8</accession>
<keyword evidence="1" id="KW-0863">Zinc-finger</keyword>
<dbReference type="SUPFAM" id="SSF56219">
    <property type="entry name" value="DNase I-like"/>
    <property type="match status" value="1"/>
</dbReference>
<dbReference type="InterPro" id="IPR036691">
    <property type="entry name" value="Endo/exonu/phosph_ase_sf"/>
</dbReference>
<dbReference type="Pfam" id="PF13966">
    <property type="entry name" value="zf-RVT"/>
    <property type="match status" value="1"/>
</dbReference>
<keyword evidence="1" id="KW-0862">Zinc</keyword>
<organism evidence="3 4">
    <name type="scientific">Hibiscus syriacus</name>
    <name type="common">Rose of Sharon</name>
    <dbReference type="NCBI Taxonomy" id="106335"/>
    <lineage>
        <taxon>Eukaryota</taxon>
        <taxon>Viridiplantae</taxon>
        <taxon>Streptophyta</taxon>
        <taxon>Embryophyta</taxon>
        <taxon>Tracheophyta</taxon>
        <taxon>Spermatophyta</taxon>
        <taxon>Magnoliopsida</taxon>
        <taxon>eudicotyledons</taxon>
        <taxon>Gunneridae</taxon>
        <taxon>Pentapetalae</taxon>
        <taxon>rosids</taxon>
        <taxon>malvids</taxon>
        <taxon>Malvales</taxon>
        <taxon>Malvaceae</taxon>
        <taxon>Malvoideae</taxon>
        <taxon>Hibiscus</taxon>
    </lineage>
</organism>
<protein>
    <recommendedName>
        <fullName evidence="2">CCHC-type domain-containing protein</fullName>
    </recommendedName>
</protein>
<dbReference type="GO" id="GO:0008270">
    <property type="term" value="F:zinc ion binding"/>
    <property type="evidence" value="ECO:0007669"/>
    <property type="project" value="UniProtKB-KW"/>
</dbReference>
<evidence type="ECO:0000313" key="4">
    <source>
        <dbReference type="Proteomes" id="UP000436088"/>
    </source>
</evidence>
<comment type="caution">
    <text evidence="3">The sequence shown here is derived from an EMBL/GenBank/DDBJ whole genome shotgun (WGS) entry which is preliminary data.</text>
</comment>
<feature type="domain" description="CCHC-type" evidence="2">
    <location>
        <begin position="150"/>
        <end position="165"/>
    </location>
</feature>
<dbReference type="GO" id="GO:0003676">
    <property type="term" value="F:nucleic acid binding"/>
    <property type="evidence" value="ECO:0007669"/>
    <property type="project" value="InterPro"/>
</dbReference>
<dbReference type="EMBL" id="VEPZ02000247">
    <property type="protein sequence ID" value="KAE8728802.1"/>
    <property type="molecule type" value="Genomic_DNA"/>
</dbReference>
<keyword evidence="1" id="KW-0479">Metal-binding</keyword>
<dbReference type="PANTHER" id="PTHR33116:SF80">
    <property type="entry name" value="REVERSE TRANSCRIPTASE ZINC-BINDING DOMAIN-CONTAINING PROTEIN"/>
    <property type="match status" value="1"/>
</dbReference>
<dbReference type="PANTHER" id="PTHR33116">
    <property type="entry name" value="REVERSE TRANSCRIPTASE ZINC-BINDING DOMAIN-CONTAINING PROTEIN-RELATED-RELATED"/>
    <property type="match status" value="1"/>
</dbReference>
<keyword evidence="4" id="KW-1185">Reference proteome</keyword>
<dbReference type="InterPro" id="IPR000477">
    <property type="entry name" value="RT_dom"/>
</dbReference>
<dbReference type="AlphaFoldDB" id="A0A6A3CMK8"/>
<gene>
    <name evidence="3" type="ORF">F3Y22_tig00004072pilonHSYRG00220</name>
</gene>
<evidence type="ECO:0000313" key="3">
    <source>
        <dbReference type="EMBL" id="KAE8728802.1"/>
    </source>
</evidence>
<name>A0A6A3CMK8_HIBSY</name>